<dbReference type="SMART" id="SM00953">
    <property type="entry name" value="RES"/>
    <property type="match status" value="1"/>
</dbReference>
<gene>
    <name evidence="2" type="ORF">SAMN05421760_104138</name>
</gene>
<evidence type="ECO:0000313" key="2">
    <source>
        <dbReference type="EMBL" id="SIS74743.1"/>
    </source>
</evidence>
<sequence length="248" mass="27793">MLWQKCNGQNEIKPITGTLCRMVESQEQVATLGYVDTLAEQSVLEELLEGSKPAYPEETTSLHYLLKTPFRYPPLLWGSRFGRMTEPSLFYGGKSLEATLIEAAYYRLVFLFSMQGTPPKPRLNSEHTLFSVSYSSPKGIRLQNPPFDNYLSQLTHLSDYSACQQLGSSMREAGVEVFEYLSARAQNNEICVALFSPAAFSDKAPTGMDQWLCESSADFVVFKTASHKSPYFFPVELFLVAGTFPMPA</sequence>
<protein>
    <submittedName>
        <fullName evidence="2">RES domain-containing protein</fullName>
    </submittedName>
</protein>
<reference evidence="3" key="1">
    <citation type="submission" date="2017-01" db="EMBL/GenBank/DDBJ databases">
        <authorList>
            <person name="Varghese N."/>
            <person name="Submissions S."/>
        </authorList>
    </citation>
    <scope>NUCLEOTIDE SEQUENCE [LARGE SCALE GENOMIC DNA]</scope>
    <source>
        <strain evidence="3">DSM 22306</strain>
    </source>
</reference>
<accession>A0A1N7LLM8</accession>
<dbReference type="OrthoDB" id="9799238at2"/>
<evidence type="ECO:0000259" key="1">
    <source>
        <dbReference type="SMART" id="SM00953"/>
    </source>
</evidence>
<dbReference type="AlphaFoldDB" id="A0A1N7LLM8"/>
<dbReference type="STRING" id="619304.SAMN05421760_104138"/>
<dbReference type="EMBL" id="FTOE01000004">
    <property type="protein sequence ID" value="SIS74743.1"/>
    <property type="molecule type" value="Genomic_DNA"/>
</dbReference>
<dbReference type="InterPro" id="IPR014914">
    <property type="entry name" value="RES_dom"/>
</dbReference>
<dbReference type="Pfam" id="PF08808">
    <property type="entry name" value="RES"/>
    <property type="match status" value="1"/>
</dbReference>
<feature type="domain" description="RES" evidence="1">
    <location>
        <begin position="69"/>
        <end position="206"/>
    </location>
</feature>
<name>A0A1N7LLM8_9GAMM</name>
<keyword evidence="3" id="KW-1185">Reference proteome</keyword>
<organism evidence="2 3">
    <name type="scientific">Neptunomonas antarctica</name>
    <dbReference type="NCBI Taxonomy" id="619304"/>
    <lineage>
        <taxon>Bacteria</taxon>
        <taxon>Pseudomonadati</taxon>
        <taxon>Pseudomonadota</taxon>
        <taxon>Gammaproteobacteria</taxon>
        <taxon>Oceanospirillales</taxon>
        <taxon>Oceanospirillaceae</taxon>
        <taxon>Neptunomonas</taxon>
    </lineage>
</organism>
<dbReference type="Proteomes" id="UP000185999">
    <property type="component" value="Unassembled WGS sequence"/>
</dbReference>
<dbReference type="RefSeq" id="WP_054341547.1">
    <property type="nucleotide sequence ID" value="NZ_FTOE01000004.1"/>
</dbReference>
<proteinExistence type="predicted"/>
<evidence type="ECO:0000313" key="3">
    <source>
        <dbReference type="Proteomes" id="UP000185999"/>
    </source>
</evidence>